<evidence type="ECO:0000313" key="2">
    <source>
        <dbReference type="EMBL" id="QRJ64184.1"/>
    </source>
</evidence>
<dbReference type="InterPro" id="IPR050902">
    <property type="entry name" value="ABC_Transporter_SBP"/>
</dbReference>
<keyword evidence="3" id="KW-1185">Reference proteome</keyword>
<sequence length="263" mass="28001">MHLLRLLLPLLTLAAFDAAAADCPRIVSQSPYLTIALDWLGRGDCVVGVSRYDERQLPHTGGVSDPDAAAIAALAPDLIVTSMLTAPDTLAAVTPAGARSLRLGGYRSLAESEQMVAALAAASGSEEAAARARRFSRELQQRLAAMPARQRRILLVSACATRPYSYGRNTMLGDLAEKAGFTLAESAEGIHHLHDGEPIDSIPALVAATRPDIVVNLMTRAENHCDARLGALPVTLLMLPGDNFFHPGPRLLEGLDELKEALQ</sequence>
<name>A0A974SPT4_9RHOO</name>
<evidence type="ECO:0000313" key="3">
    <source>
        <dbReference type="Proteomes" id="UP000663444"/>
    </source>
</evidence>
<dbReference type="PANTHER" id="PTHR30535:SF34">
    <property type="entry name" value="MOLYBDATE-BINDING PROTEIN MOLA"/>
    <property type="match status" value="1"/>
</dbReference>
<reference evidence="2" key="1">
    <citation type="submission" date="2020-11" db="EMBL/GenBank/DDBJ databases">
        <title>Azospira restricta DSM 18626 genome sequence.</title>
        <authorList>
            <person name="Moe W.M."/>
        </authorList>
    </citation>
    <scope>NUCLEOTIDE SEQUENCE</scope>
    <source>
        <strain evidence="2">DSM 18626</strain>
    </source>
</reference>
<dbReference type="EMBL" id="CP064781">
    <property type="protein sequence ID" value="QRJ64184.1"/>
    <property type="molecule type" value="Genomic_DNA"/>
</dbReference>
<dbReference type="RefSeq" id="WP_203387725.1">
    <property type="nucleotide sequence ID" value="NZ_CP064781.1"/>
</dbReference>
<feature type="chain" id="PRO_5036803730" evidence="1">
    <location>
        <begin position="21"/>
        <end position="263"/>
    </location>
</feature>
<gene>
    <name evidence="2" type="ORF">IWH25_02165</name>
</gene>
<dbReference type="AlphaFoldDB" id="A0A974SPT4"/>
<evidence type="ECO:0000256" key="1">
    <source>
        <dbReference type="SAM" id="SignalP"/>
    </source>
</evidence>
<protein>
    <submittedName>
        <fullName evidence="2">ABC transporter substrate-binding protein</fullName>
    </submittedName>
</protein>
<dbReference type="Gene3D" id="3.40.50.1980">
    <property type="entry name" value="Nitrogenase molybdenum iron protein domain"/>
    <property type="match status" value="2"/>
</dbReference>
<dbReference type="Proteomes" id="UP000663444">
    <property type="component" value="Chromosome"/>
</dbReference>
<organism evidence="2 3">
    <name type="scientific">Azospira restricta</name>
    <dbReference type="NCBI Taxonomy" id="404405"/>
    <lineage>
        <taxon>Bacteria</taxon>
        <taxon>Pseudomonadati</taxon>
        <taxon>Pseudomonadota</taxon>
        <taxon>Betaproteobacteria</taxon>
        <taxon>Rhodocyclales</taxon>
        <taxon>Rhodocyclaceae</taxon>
        <taxon>Azospira</taxon>
    </lineage>
</organism>
<dbReference type="SUPFAM" id="SSF53807">
    <property type="entry name" value="Helical backbone' metal receptor"/>
    <property type="match status" value="1"/>
</dbReference>
<proteinExistence type="predicted"/>
<keyword evidence="1" id="KW-0732">Signal</keyword>
<dbReference type="KEGG" id="ares:IWH25_02165"/>
<dbReference type="PANTHER" id="PTHR30535">
    <property type="entry name" value="VITAMIN B12-BINDING PROTEIN"/>
    <property type="match status" value="1"/>
</dbReference>
<feature type="signal peptide" evidence="1">
    <location>
        <begin position="1"/>
        <end position="20"/>
    </location>
</feature>
<accession>A0A974SPT4</accession>